<reference evidence="2" key="1">
    <citation type="submission" date="2020-11" db="EMBL/GenBank/DDBJ databases">
        <title>Nocardia NEAU-351.nov., a novel actinomycete isolated from the cow dung.</title>
        <authorList>
            <person name="Zhang X."/>
        </authorList>
    </citation>
    <scope>NUCLEOTIDE SEQUENCE</scope>
    <source>
        <strain evidence="2">NEAU-351</strain>
    </source>
</reference>
<dbReference type="Gene3D" id="3.30.200.20">
    <property type="entry name" value="Phosphorylase Kinase, domain 1"/>
    <property type="match status" value="1"/>
</dbReference>
<dbReference type="Gene3D" id="3.90.1200.10">
    <property type="match status" value="1"/>
</dbReference>
<evidence type="ECO:0000313" key="2">
    <source>
        <dbReference type="EMBL" id="MBH0781053.1"/>
    </source>
</evidence>
<sequence>MDIRALTRFMADRSIALGGELHAEPISGGRSNLTCAVTDGHTTWIVRRPPLAGRTPSAHDMVREYTVTKALYDTTIPVPRTIAIDKEGTVLGAPCTVTEFVTGQVLRDQNELAALGDDQVQRCARSLVQLLARLHALDYRALGLTDFGRPQGYVSRQVRRWARQWDEVHTRELPDAARLAAALSDFDPPPSEAIVHGDFRIDNTILDDDDPAVVRAVVDWELSTIGDPLTDIALMCAYRSPTFDLVLGTSAAWTSPRLPSPDELAQQYCLASGRDLPHWNRYLALANFKLGVISEGIAYRAGKSADTTENLQASHATPEFMAAGLQALHLR</sequence>
<dbReference type="Pfam" id="PF01636">
    <property type="entry name" value="APH"/>
    <property type="match status" value="1"/>
</dbReference>
<dbReference type="RefSeq" id="WP_196153391.1">
    <property type="nucleotide sequence ID" value="NZ_JADMLG010000020.1"/>
</dbReference>
<gene>
    <name evidence="2" type="ORF">IT779_32750</name>
</gene>
<evidence type="ECO:0000259" key="1">
    <source>
        <dbReference type="Pfam" id="PF01636"/>
    </source>
</evidence>
<dbReference type="InterPro" id="IPR041726">
    <property type="entry name" value="ACAD10_11_N"/>
</dbReference>
<proteinExistence type="predicted"/>
<organism evidence="2 3">
    <name type="scientific">Nocardia bovistercoris</name>
    <dbReference type="NCBI Taxonomy" id="2785916"/>
    <lineage>
        <taxon>Bacteria</taxon>
        <taxon>Bacillati</taxon>
        <taxon>Actinomycetota</taxon>
        <taxon>Actinomycetes</taxon>
        <taxon>Mycobacteriales</taxon>
        <taxon>Nocardiaceae</taxon>
        <taxon>Nocardia</taxon>
    </lineage>
</organism>
<dbReference type="InterPro" id="IPR052898">
    <property type="entry name" value="ACAD10-like"/>
</dbReference>
<feature type="domain" description="Aminoglycoside phosphotransferase" evidence="1">
    <location>
        <begin position="23"/>
        <end position="248"/>
    </location>
</feature>
<dbReference type="EMBL" id="JADMLG010000020">
    <property type="protein sequence ID" value="MBH0781053.1"/>
    <property type="molecule type" value="Genomic_DNA"/>
</dbReference>
<dbReference type="PANTHER" id="PTHR47829">
    <property type="entry name" value="HYDROLASE, PUTATIVE (AFU_ORTHOLOGUE AFUA_1G12880)-RELATED"/>
    <property type="match status" value="1"/>
</dbReference>
<dbReference type="InterPro" id="IPR002575">
    <property type="entry name" value="Aminoglycoside_PTrfase"/>
</dbReference>
<evidence type="ECO:0000313" key="3">
    <source>
        <dbReference type="Proteomes" id="UP000655751"/>
    </source>
</evidence>
<name>A0A931IK68_9NOCA</name>
<keyword evidence="3" id="KW-1185">Reference proteome</keyword>
<protein>
    <submittedName>
        <fullName evidence="2">Phosphotransferase family protein</fullName>
    </submittedName>
</protein>
<dbReference type="AlphaFoldDB" id="A0A931IK68"/>
<dbReference type="CDD" id="cd05154">
    <property type="entry name" value="ACAD10_11_N-like"/>
    <property type="match status" value="1"/>
</dbReference>
<comment type="caution">
    <text evidence="2">The sequence shown here is derived from an EMBL/GenBank/DDBJ whole genome shotgun (WGS) entry which is preliminary data.</text>
</comment>
<dbReference type="SUPFAM" id="SSF56112">
    <property type="entry name" value="Protein kinase-like (PK-like)"/>
    <property type="match status" value="1"/>
</dbReference>
<dbReference type="InterPro" id="IPR011009">
    <property type="entry name" value="Kinase-like_dom_sf"/>
</dbReference>
<dbReference type="Proteomes" id="UP000655751">
    <property type="component" value="Unassembled WGS sequence"/>
</dbReference>
<accession>A0A931IK68</accession>
<dbReference type="PANTHER" id="PTHR47829:SF1">
    <property type="entry name" value="HAD FAMILY PHOSPHATASE"/>
    <property type="match status" value="1"/>
</dbReference>